<dbReference type="Gene3D" id="6.10.250.1710">
    <property type="match status" value="1"/>
</dbReference>
<dbReference type="GO" id="GO:0032511">
    <property type="term" value="P:late endosome to vacuole transport via multivesicular body sorting pathway"/>
    <property type="evidence" value="ECO:0007669"/>
    <property type="project" value="TreeGrafter"/>
</dbReference>
<dbReference type="Proteomes" id="UP001515480">
    <property type="component" value="Unassembled WGS sequence"/>
</dbReference>
<dbReference type="AlphaFoldDB" id="A0AB34J567"/>
<dbReference type="PANTHER" id="PTHR22761:SF12">
    <property type="entry name" value="CHARGED MULTIVESICULAR BODY PROTEIN 5"/>
    <property type="match status" value="1"/>
</dbReference>
<dbReference type="PANTHER" id="PTHR22761">
    <property type="entry name" value="CHARGED MULTIVESICULAR BODY PROTEIN"/>
    <property type="match status" value="1"/>
</dbReference>
<feature type="coiled-coil region" evidence="3">
    <location>
        <begin position="121"/>
        <end position="148"/>
    </location>
</feature>
<dbReference type="Pfam" id="PF03357">
    <property type="entry name" value="Snf7"/>
    <property type="match status" value="1"/>
</dbReference>
<protein>
    <recommendedName>
        <fullName evidence="7">Charged multivesicular body protein 5</fullName>
    </recommendedName>
</protein>
<evidence type="ECO:0000313" key="5">
    <source>
        <dbReference type="EMBL" id="KAL1512326.1"/>
    </source>
</evidence>
<feature type="region of interest" description="Disordered" evidence="4">
    <location>
        <begin position="188"/>
        <end position="221"/>
    </location>
</feature>
<dbReference type="EMBL" id="JBGBPQ010000013">
    <property type="protein sequence ID" value="KAL1512326.1"/>
    <property type="molecule type" value="Genomic_DNA"/>
</dbReference>
<accession>A0AB34J567</accession>
<keyword evidence="2 3" id="KW-0175">Coiled coil</keyword>
<dbReference type="Gene3D" id="1.10.287.1060">
    <property type="entry name" value="ESAT-6-like"/>
    <property type="match status" value="1"/>
</dbReference>
<keyword evidence="6" id="KW-1185">Reference proteome</keyword>
<evidence type="ECO:0000256" key="2">
    <source>
        <dbReference type="ARBA" id="ARBA00023054"/>
    </source>
</evidence>
<organism evidence="5 6">
    <name type="scientific">Prymnesium parvum</name>
    <name type="common">Toxic golden alga</name>
    <dbReference type="NCBI Taxonomy" id="97485"/>
    <lineage>
        <taxon>Eukaryota</taxon>
        <taxon>Haptista</taxon>
        <taxon>Haptophyta</taxon>
        <taxon>Prymnesiophyceae</taxon>
        <taxon>Prymnesiales</taxon>
        <taxon>Prymnesiaceae</taxon>
        <taxon>Prymnesium</taxon>
    </lineage>
</organism>
<comment type="caution">
    <text evidence="5">The sequence shown here is derived from an EMBL/GenBank/DDBJ whole genome shotgun (WGS) entry which is preliminary data.</text>
</comment>
<evidence type="ECO:0000256" key="4">
    <source>
        <dbReference type="SAM" id="MobiDB-lite"/>
    </source>
</evidence>
<gene>
    <name evidence="5" type="ORF">AB1Y20_005588</name>
</gene>
<dbReference type="GO" id="GO:0005771">
    <property type="term" value="C:multivesicular body"/>
    <property type="evidence" value="ECO:0007669"/>
    <property type="project" value="TreeGrafter"/>
</dbReference>
<feature type="region of interest" description="Disordered" evidence="4">
    <location>
        <begin position="1"/>
        <end position="33"/>
    </location>
</feature>
<sequence length="221" mass="24295">MDRLFGKAKPAEAKPTLQDAHASMEKRGESIDQKIMKLDKELGRYTEQLKKMKPGPAKQTVQKRAMVILKQKKMYEGQKEQTMNQQFNMDQIMFAQEGLKETATTVSAMKDANKALKKQFKAININQVEDLQDDMADLLEQAEEVQNAMGRSYNTDDIDEADLEAELAAMEDDPSLFLSSAAGEDASADYLDLPSSSTQPVEAASEAAIPEAQPAAAASTA</sequence>
<feature type="compositionally biased region" description="Basic and acidic residues" evidence="4">
    <location>
        <begin position="1"/>
        <end position="12"/>
    </location>
</feature>
<proteinExistence type="inferred from homology"/>
<dbReference type="InterPro" id="IPR005024">
    <property type="entry name" value="Snf7_fam"/>
</dbReference>
<evidence type="ECO:0000313" key="6">
    <source>
        <dbReference type="Proteomes" id="UP001515480"/>
    </source>
</evidence>
<reference evidence="5 6" key="1">
    <citation type="journal article" date="2024" name="Science">
        <title>Giant polyketide synthase enzymes in the biosynthesis of giant marine polyether toxins.</title>
        <authorList>
            <person name="Fallon T.R."/>
            <person name="Shende V.V."/>
            <person name="Wierzbicki I.H."/>
            <person name="Pendleton A.L."/>
            <person name="Watervoot N.F."/>
            <person name="Auber R.P."/>
            <person name="Gonzalez D.J."/>
            <person name="Wisecaver J.H."/>
            <person name="Moore B.S."/>
        </authorList>
    </citation>
    <scope>NUCLEOTIDE SEQUENCE [LARGE SCALE GENOMIC DNA]</scope>
    <source>
        <strain evidence="5 6">12B1</strain>
    </source>
</reference>
<feature type="compositionally biased region" description="Low complexity" evidence="4">
    <location>
        <begin position="202"/>
        <end position="221"/>
    </location>
</feature>
<evidence type="ECO:0008006" key="7">
    <source>
        <dbReference type="Google" id="ProtNLM"/>
    </source>
</evidence>
<evidence type="ECO:0000256" key="1">
    <source>
        <dbReference type="ARBA" id="ARBA00006190"/>
    </source>
</evidence>
<feature type="compositionally biased region" description="Basic and acidic residues" evidence="4">
    <location>
        <begin position="22"/>
        <end position="33"/>
    </location>
</feature>
<dbReference type="GO" id="GO:0006900">
    <property type="term" value="P:vesicle budding from membrane"/>
    <property type="evidence" value="ECO:0007669"/>
    <property type="project" value="TreeGrafter"/>
</dbReference>
<evidence type="ECO:0000256" key="3">
    <source>
        <dbReference type="SAM" id="Coils"/>
    </source>
</evidence>
<name>A0AB34J567_PRYPA</name>
<comment type="similarity">
    <text evidence="1">Belongs to the SNF7 family.</text>
</comment>